<keyword evidence="8" id="KW-0963">Cytoplasm</keyword>
<evidence type="ECO:0000256" key="8">
    <source>
        <dbReference type="HAMAP-Rule" id="MF_00238"/>
    </source>
</evidence>
<dbReference type="NCBIfam" id="TIGR00017">
    <property type="entry name" value="cmk"/>
    <property type="match status" value="1"/>
</dbReference>
<evidence type="ECO:0000256" key="7">
    <source>
        <dbReference type="ARBA" id="ARBA00048478"/>
    </source>
</evidence>
<dbReference type="PANTHER" id="PTHR21299">
    <property type="entry name" value="CYTIDYLATE KINASE/PANTOATE-BETA-ALANINE LIGASE"/>
    <property type="match status" value="1"/>
</dbReference>
<comment type="catalytic activity">
    <reaction evidence="6 8">
        <text>dCMP + ATP = dCDP + ADP</text>
        <dbReference type="Rhea" id="RHEA:25094"/>
        <dbReference type="ChEBI" id="CHEBI:30616"/>
        <dbReference type="ChEBI" id="CHEBI:57566"/>
        <dbReference type="ChEBI" id="CHEBI:58593"/>
        <dbReference type="ChEBI" id="CHEBI:456216"/>
        <dbReference type="EC" id="2.7.4.25"/>
    </reaction>
</comment>
<feature type="binding site" evidence="8">
    <location>
        <begin position="12"/>
        <end position="20"/>
    </location>
    <ligand>
        <name>ATP</name>
        <dbReference type="ChEBI" id="CHEBI:30616"/>
    </ligand>
</feature>
<dbReference type="Gene3D" id="3.40.50.300">
    <property type="entry name" value="P-loop containing nucleotide triphosphate hydrolases"/>
    <property type="match status" value="1"/>
</dbReference>
<comment type="similarity">
    <text evidence="1 8">Belongs to the cytidylate kinase family. Type 1 subfamily.</text>
</comment>
<dbReference type="RefSeq" id="WP_184329703.1">
    <property type="nucleotide sequence ID" value="NZ_JACHHZ010000001.1"/>
</dbReference>
<evidence type="ECO:0000259" key="9">
    <source>
        <dbReference type="Pfam" id="PF02224"/>
    </source>
</evidence>
<name>A0A841HI02_9GAMM</name>
<dbReference type="GO" id="GO:0005524">
    <property type="term" value="F:ATP binding"/>
    <property type="evidence" value="ECO:0007669"/>
    <property type="project" value="UniProtKB-UniRule"/>
</dbReference>
<dbReference type="GO" id="GO:0006220">
    <property type="term" value="P:pyrimidine nucleotide metabolic process"/>
    <property type="evidence" value="ECO:0007669"/>
    <property type="project" value="UniProtKB-UniRule"/>
</dbReference>
<comment type="caution">
    <text evidence="10">The sequence shown here is derived from an EMBL/GenBank/DDBJ whole genome shotgun (WGS) entry which is preliminary data.</text>
</comment>
<reference evidence="10 11" key="1">
    <citation type="submission" date="2020-08" db="EMBL/GenBank/DDBJ databases">
        <title>Genomic Encyclopedia of Type Strains, Phase IV (KMG-IV): sequencing the most valuable type-strain genomes for metagenomic binning, comparative biology and taxonomic classification.</title>
        <authorList>
            <person name="Goeker M."/>
        </authorList>
    </citation>
    <scope>NUCLEOTIDE SEQUENCE [LARGE SCALE GENOMIC DNA]</scope>
    <source>
        <strain evidence="10 11">DSM 26723</strain>
    </source>
</reference>
<evidence type="ECO:0000256" key="2">
    <source>
        <dbReference type="ARBA" id="ARBA00022679"/>
    </source>
</evidence>
<dbReference type="PANTHER" id="PTHR21299:SF2">
    <property type="entry name" value="CYTIDYLATE KINASE"/>
    <property type="match status" value="1"/>
</dbReference>
<comment type="catalytic activity">
    <reaction evidence="7 8">
        <text>CMP + ATP = CDP + ADP</text>
        <dbReference type="Rhea" id="RHEA:11600"/>
        <dbReference type="ChEBI" id="CHEBI:30616"/>
        <dbReference type="ChEBI" id="CHEBI:58069"/>
        <dbReference type="ChEBI" id="CHEBI:60377"/>
        <dbReference type="ChEBI" id="CHEBI:456216"/>
        <dbReference type="EC" id="2.7.4.25"/>
    </reaction>
</comment>
<dbReference type="EC" id="2.7.4.25" evidence="8"/>
<dbReference type="InterPro" id="IPR003136">
    <property type="entry name" value="Cytidylate_kin"/>
</dbReference>
<evidence type="ECO:0000313" key="10">
    <source>
        <dbReference type="EMBL" id="MBB6091940.1"/>
    </source>
</evidence>
<organism evidence="10 11">
    <name type="scientific">Povalibacter uvarum</name>
    <dbReference type="NCBI Taxonomy" id="732238"/>
    <lineage>
        <taxon>Bacteria</taxon>
        <taxon>Pseudomonadati</taxon>
        <taxon>Pseudomonadota</taxon>
        <taxon>Gammaproteobacteria</taxon>
        <taxon>Steroidobacterales</taxon>
        <taxon>Steroidobacteraceae</taxon>
        <taxon>Povalibacter</taxon>
    </lineage>
</organism>
<dbReference type="GO" id="GO:0015949">
    <property type="term" value="P:nucleobase-containing small molecule interconversion"/>
    <property type="evidence" value="ECO:0007669"/>
    <property type="project" value="TreeGrafter"/>
</dbReference>
<keyword evidence="11" id="KW-1185">Reference proteome</keyword>
<evidence type="ECO:0000256" key="6">
    <source>
        <dbReference type="ARBA" id="ARBA00047615"/>
    </source>
</evidence>
<evidence type="ECO:0000256" key="5">
    <source>
        <dbReference type="ARBA" id="ARBA00022840"/>
    </source>
</evidence>
<gene>
    <name evidence="8" type="primary">cmk</name>
    <name evidence="10" type="ORF">HNQ60_000786</name>
</gene>
<accession>A0A841HI02</accession>
<dbReference type="GO" id="GO:0036431">
    <property type="term" value="F:dCMP kinase activity"/>
    <property type="evidence" value="ECO:0007669"/>
    <property type="project" value="InterPro"/>
</dbReference>
<dbReference type="Proteomes" id="UP000588068">
    <property type="component" value="Unassembled WGS sequence"/>
</dbReference>
<dbReference type="GO" id="GO:0005829">
    <property type="term" value="C:cytosol"/>
    <property type="evidence" value="ECO:0007669"/>
    <property type="project" value="TreeGrafter"/>
</dbReference>
<keyword evidence="5 8" id="KW-0067">ATP-binding</keyword>
<dbReference type="AlphaFoldDB" id="A0A841HI02"/>
<evidence type="ECO:0000256" key="3">
    <source>
        <dbReference type="ARBA" id="ARBA00022741"/>
    </source>
</evidence>
<dbReference type="InterPro" id="IPR011994">
    <property type="entry name" value="Cytidylate_kinase_dom"/>
</dbReference>
<keyword evidence="4 8" id="KW-0418">Kinase</keyword>
<dbReference type="CDD" id="cd02020">
    <property type="entry name" value="CMPK"/>
    <property type="match status" value="1"/>
</dbReference>
<evidence type="ECO:0000256" key="4">
    <source>
        <dbReference type="ARBA" id="ARBA00022777"/>
    </source>
</evidence>
<keyword evidence="2 8" id="KW-0808">Transferase</keyword>
<dbReference type="HAMAP" id="MF_00238">
    <property type="entry name" value="Cytidyl_kinase_type1"/>
    <property type="match status" value="1"/>
</dbReference>
<evidence type="ECO:0000256" key="1">
    <source>
        <dbReference type="ARBA" id="ARBA00009427"/>
    </source>
</evidence>
<protein>
    <recommendedName>
        <fullName evidence="8">Cytidylate kinase</fullName>
        <shortName evidence="8">CK</shortName>
        <ecNumber evidence="8">2.7.4.25</ecNumber>
    </recommendedName>
    <alternativeName>
        <fullName evidence="8">Cytidine monophosphate kinase</fullName>
        <shortName evidence="8">CMP kinase</shortName>
    </alternativeName>
</protein>
<dbReference type="Pfam" id="PF02224">
    <property type="entry name" value="Cytidylate_kin"/>
    <property type="match status" value="1"/>
</dbReference>
<keyword evidence="3 8" id="KW-0547">Nucleotide-binding</keyword>
<sequence>MTPPAAVLTIDGPSGSGKGTVARRVADELGWHLLDSGALYRLVAYAALSRSVPLDDEARTAEIARTLAVRFGADAGGNEQIWLDGSEVSREIRTERAGDGASRVAAIPAVRAALVARQRAFAQAPGLVADGRDMGTVIFPEATLKIYLTASAEERARRRYNQLKDKGLGANLAALSQEIAERDRRDASRPIAPLRPADDAQIIDSTSMSIDAVVARVLELAAERFPGKI</sequence>
<dbReference type="SUPFAM" id="SSF52540">
    <property type="entry name" value="P-loop containing nucleoside triphosphate hydrolases"/>
    <property type="match status" value="1"/>
</dbReference>
<dbReference type="InterPro" id="IPR027417">
    <property type="entry name" value="P-loop_NTPase"/>
</dbReference>
<comment type="subcellular location">
    <subcellularLocation>
        <location evidence="8">Cytoplasm</location>
    </subcellularLocation>
</comment>
<proteinExistence type="inferred from homology"/>
<evidence type="ECO:0000313" key="11">
    <source>
        <dbReference type="Proteomes" id="UP000588068"/>
    </source>
</evidence>
<dbReference type="EMBL" id="JACHHZ010000001">
    <property type="protein sequence ID" value="MBB6091940.1"/>
    <property type="molecule type" value="Genomic_DNA"/>
</dbReference>
<feature type="domain" description="Cytidylate kinase" evidence="9">
    <location>
        <begin position="9"/>
        <end position="221"/>
    </location>
</feature>